<evidence type="ECO:0000313" key="1">
    <source>
        <dbReference type="EMBL" id="MPL79038.1"/>
    </source>
</evidence>
<dbReference type="AlphaFoldDB" id="A0A644UJ43"/>
<proteinExistence type="predicted"/>
<dbReference type="SUPFAM" id="SSF50998">
    <property type="entry name" value="Quinoprotein alcohol dehydrogenase-like"/>
    <property type="match status" value="1"/>
</dbReference>
<dbReference type="InterPro" id="IPR011047">
    <property type="entry name" value="Quinoprotein_ADH-like_sf"/>
</dbReference>
<comment type="caution">
    <text evidence="1">The sequence shown here is derived from an EMBL/GenBank/DDBJ whole genome shotgun (WGS) entry which is preliminary data.</text>
</comment>
<dbReference type="EMBL" id="VSSQ01000122">
    <property type="protein sequence ID" value="MPL79038.1"/>
    <property type="molecule type" value="Genomic_DNA"/>
</dbReference>
<reference evidence="1" key="1">
    <citation type="submission" date="2019-08" db="EMBL/GenBank/DDBJ databases">
        <authorList>
            <person name="Kucharzyk K."/>
            <person name="Murdoch R.W."/>
            <person name="Higgins S."/>
            <person name="Loffler F."/>
        </authorList>
    </citation>
    <scope>NUCLEOTIDE SEQUENCE</scope>
</reference>
<sequence>MNCIYIIIRYMCLFKRRNIIRFTAFFLILLPVSDNLIAQEKMQICSFPDIRQVIRPEGFTHFVNPFHSNYIHGVYNSQEQVLCCYDDHMMVYDKAQQFWQVFSGSDGYLNLALSNISARDFHRTFFEDYDDFIVCSVDGRMRPRADSMKIINLFDKRKGTLTPLSYPEYADLKKGLQNREFNDPDFTWYTEPGNYSSVFRKNKNSGQVSNISARPMAFNDYLFLGAQQNLLFAGGSSGIRIFIDNTETEPLHSINGVYNDKITGINTGQGKLYIICDSVIDAFDPRSRLLISRYKPGESVTQATEAEGSLYYSTGNRLCRFDPASGKSETIMTLIGDISSLSTIHSYIVAGTSSGITCYDPVEGKAVHYFNNTQAVEEEEEYYDDYYGDIYKTAGINGEIIYLQVISSNDKGVNRNRLIALNLPSGMIQDIILPPKETEKLAASSLVKIENGALLLVNGDTLSVYTIAGEKTMQLKKAAEIITENEDIPGLIPSVFIQRTNRITGEKIMHAAVSGDKIWVITDLGLYSADMNGGNCRSYFSAAAGIHCGTELIVTDDAIYSHGYWTSGISWPWSKIERKTGKSELYVPSSRSPEPVSGSFRIHDQEMICATSAGLLRMDLKTLNAEVIKTPEPIVKTAFYNQGYLAAGKKAIYMIGNDKSVKKMLDLPVFKNYKAAYTSSALPLHDPPFIWIEYPLFQESHITGITRFCPGSGEMIKYMPLNGLSEYNLFPGADENWIITEQAIYRFDKKSGELRKVISIPEVWFKPNGAMHEGELIYIPGSQGLYAFSTRTLSMQMLDIPFIDGYYPSIIRKSGSMVFFSTANGIMQFHTSVFGKYFRNLYLPRDYKFHRDLVLPYNYRGNIAVKPEYEAFELCFDAIQELKQQRIPEIGPGSLKAYLNNNEIKLYTSVLNEDYTNAVYGLKAEKTAFREGPAELSIVFTNDSGEETVLARWIIATAGQ</sequence>
<dbReference type="Gene3D" id="2.130.10.10">
    <property type="entry name" value="YVTN repeat-like/Quinoprotein amine dehydrogenase"/>
    <property type="match status" value="1"/>
</dbReference>
<gene>
    <name evidence="1" type="ORF">SDC9_24912</name>
</gene>
<organism evidence="1">
    <name type="scientific">bioreactor metagenome</name>
    <dbReference type="NCBI Taxonomy" id="1076179"/>
    <lineage>
        <taxon>unclassified sequences</taxon>
        <taxon>metagenomes</taxon>
        <taxon>ecological metagenomes</taxon>
    </lineage>
</organism>
<dbReference type="InterPro" id="IPR015943">
    <property type="entry name" value="WD40/YVTN_repeat-like_dom_sf"/>
</dbReference>
<accession>A0A644UJ43</accession>
<dbReference type="SUPFAM" id="SSF82171">
    <property type="entry name" value="DPP6 N-terminal domain-like"/>
    <property type="match status" value="1"/>
</dbReference>
<name>A0A644UJ43_9ZZZZ</name>
<protein>
    <submittedName>
        <fullName evidence="1">Uncharacterized protein</fullName>
    </submittedName>
</protein>